<feature type="region of interest" description="Disordered" evidence="1">
    <location>
        <begin position="214"/>
        <end position="271"/>
    </location>
</feature>
<dbReference type="Proteomes" id="UP000696573">
    <property type="component" value="Unassembled WGS sequence"/>
</dbReference>
<dbReference type="InterPro" id="IPR036020">
    <property type="entry name" value="WW_dom_sf"/>
</dbReference>
<proteinExistence type="predicted"/>
<dbReference type="Gene3D" id="2.20.70.10">
    <property type="match status" value="1"/>
</dbReference>
<dbReference type="AlphaFoldDB" id="A0A9N9VKB3"/>
<reference evidence="3" key="1">
    <citation type="submission" date="2021-10" db="EMBL/GenBank/DDBJ databases">
        <authorList>
            <person name="Piombo E."/>
        </authorList>
    </citation>
    <scope>NUCLEOTIDE SEQUENCE</scope>
</reference>
<dbReference type="EMBL" id="CABFNQ020000702">
    <property type="protein sequence ID" value="CAH0024944.1"/>
    <property type="molecule type" value="Genomic_DNA"/>
</dbReference>
<accession>A0A9N9VKB3</accession>
<dbReference type="SMART" id="SM00456">
    <property type="entry name" value="WW"/>
    <property type="match status" value="1"/>
</dbReference>
<feature type="domain" description="WW" evidence="2">
    <location>
        <begin position="18"/>
        <end position="52"/>
    </location>
</feature>
<feature type="region of interest" description="Disordered" evidence="1">
    <location>
        <begin position="46"/>
        <end position="135"/>
    </location>
</feature>
<evidence type="ECO:0000259" key="2">
    <source>
        <dbReference type="PROSITE" id="PS50020"/>
    </source>
</evidence>
<feature type="compositionally biased region" description="Polar residues" evidence="1">
    <location>
        <begin position="74"/>
        <end position="98"/>
    </location>
</feature>
<dbReference type="Pfam" id="PF00397">
    <property type="entry name" value="WW"/>
    <property type="match status" value="1"/>
</dbReference>
<dbReference type="OrthoDB" id="2444812at2759"/>
<evidence type="ECO:0000313" key="4">
    <source>
        <dbReference type="Proteomes" id="UP000696573"/>
    </source>
</evidence>
<dbReference type="SUPFAM" id="SSF51045">
    <property type="entry name" value="WW domain"/>
    <property type="match status" value="1"/>
</dbReference>
<dbReference type="PROSITE" id="PS01159">
    <property type="entry name" value="WW_DOMAIN_1"/>
    <property type="match status" value="1"/>
</dbReference>
<keyword evidence="4" id="KW-1185">Reference proteome</keyword>
<feature type="region of interest" description="Disordered" evidence="1">
    <location>
        <begin position="1"/>
        <end position="27"/>
    </location>
</feature>
<dbReference type="PROSITE" id="PS50020">
    <property type="entry name" value="WW_DOMAIN_2"/>
    <property type="match status" value="1"/>
</dbReference>
<protein>
    <recommendedName>
        <fullName evidence="2">WW domain-containing protein</fullName>
    </recommendedName>
</protein>
<comment type="caution">
    <text evidence="3">The sequence shown here is derived from an EMBL/GenBank/DDBJ whole genome shotgun (WGS) entry which is preliminary data.</text>
</comment>
<feature type="compositionally biased region" description="Pro residues" evidence="1">
    <location>
        <begin position="52"/>
        <end position="61"/>
    </location>
</feature>
<name>A0A9N9VKB3_9HYPO</name>
<sequence length="459" mass="49305">MSTPQLSPPTATAGAPGPPLPPGWEANWSPEHNTWYYIFTATGSTQWELPGFQPPQPPFTPISPALDKQAPAPDQQNIIPDQQSLATDQQSLDANQTRAFPFPDQQLPPPDQYPSDPLQGGGPPPQDGDRGLGTTALALGGGFLAGNAFGHHHHGGSGAGLGKMAASFAAGAIGTKVFGFLKNKPQKQPTYAPQPQPQPQVQPQVHYYPVYMSGPSGPPPQGMMTPPGLMTPPHAPPPSYHGYGQPPPVTQNFGHNSSPAPNGPPPGFQSPAVPAMGSFAPPSGPQLHIHAAAFGDKNVTDLVRRLVTPQQELLLQGENLVEKLGDPWPEVERKMFSVLYSYGERPMELLVECSNKANIEIKNEAISKTRMDFCHAPPSRIVACVWGTENPLTIQRLEKLEQEGEMEGSAGILGDGGFYGWEPKALVCYYRTEAGNVDIKFCRDGGTIRLPWNPLAKWS</sequence>
<organism evidence="3 4">
    <name type="scientific">Clonostachys rhizophaga</name>
    <dbReference type="NCBI Taxonomy" id="160324"/>
    <lineage>
        <taxon>Eukaryota</taxon>
        <taxon>Fungi</taxon>
        <taxon>Dikarya</taxon>
        <taxon>Ascomycota</taxon>
        <taxon>Pezizomycotina</taxon>
        <taxon>Sordariomycetes</taxon>
        <taxon>Hypocreomycetidae</taxon>
        <taxon>Hypocreales</taxon>
        <taxon>Bionectriaceae</taxon>
        <taxon>Clonostachys</taxon>
    </lineage>
</organism>
<evidence type="ECO:0000256" key="1">
    <source>
        <dbReference type="SAM" id="MobiDB-lite"/>
    </source>
</evidence>
<gene>
    <name evidence="3" type="ORF">CRHIZ90672A_00005089</name>
</gene>
<feature type="compositionally biased region" description="Pro residues" evidence="1">
    <location>
        <begin position="229"/>
        <end position="249"/>
    </location>
</feature>
<evidence type="ECO:0000313" key="3">
    <source>
        <dbReference type="EMBL" id="CAH0024944.1"/>
    </source>
</evidence>
<dbReference type="InterPro" id="IPR001202">
    <property type="entry name" value="WW_dom"/>
</dbReference>